<dbReference type="GO" id="GO:0008177">
    <property type="term" value="F:succinate dehydrogenase (quinone) activity"/>
    <property type="evidence" value="ECO:0007669"/>
    <property type="project" value="UniProtKB-EC"/>
</dbReference>
<dbReference type="InterPro" id="IPR005162">
    <property type="entry name" value="Retrotrans_gag_dom"/>
</dbReference>
<evidence type="ECO:0000256" key="1">
    <source>
        <dbReference type="SAM" id="MobiDB-lite"/>
    </source>
</evidence>
<dbReference type="EC" id="1.3.5.1" evidence="3"/>
<feature type="domain" description="Retrotransposon gag" evidence="2">
    <location>
        <begin position="260"/>
        <end position="345"/>
    </location>
</feature>
<evidence type="ECO:0000313" key="3">
    <source>
        <dbReference type="EMBL" id="RHN51749.1"/>
    </source>
</evidence>
<dbReference type="Pfam" id="PF03732">
    <property type="entry name" value="Retrotrans_gag"/>
    <property type="match status" value="1"/>
</dbReference>
<evidence type="ECO:0000259" key="2">
    <source>
        <dbReference type="Pfam" id="PF03732"/>
    </source>
</evidence>
<dbReference type="AlphaFoldDB" id="A0A396HEK7"/>
<comment type="caution">
    <text evidence="3">The sequence shown here is derived from an EMBL/GenBank/DDBJ whole genome shotgun (WGS) entry which is preliminary data.</text>
</comment>
<reference evidence="3" key="1">
    <citation type="journal article" date="2018" name="Nat. Plants">
        <title>Whole-genome landscape of Medicago truncatula symbiotic genes.</title>
        <authorList>
            <person name="Pecrix Y."/>
            <person name="Gamas P."/>
            <person name="Carrere S."/>
        </authorList>
    </citation>
    <scope>NUCLEOTIDE SEQUENCE</scope>
    <source>
        <tissue evidence="3">Leaves</tissue>
    </source>
</reference>
<dbReference type="Gramene" id="rna36266">
    <property type="protein sequence ID" value="RHN51749.1"/>
    <property type="gene ID" value="gene36266"/>
</dbReference>
<name>A0A396HEK7_MEDTR</name>
<organism evidence="3">
    <name type="scientific">Medicago truncatula</name>
    <name type="common">Barrel medic</name>
    <name type="synonym">Medicago tribuloides</name>
    <dbReference type="NCBI Taxonomy" id="3880"/>
    <lineage>
        <taxon>Eukaryota</taxon>
        <taxon>Viridiplantae</taxon>
        <taxon>Streptophyta</taxon>
        <taxon>Embryophyta</taxon>
        <taxon>Tracheophyta</taxon>
        <taxon>Spermatophyta</taxon>
        <taxon>Magnoliopsida</taxon>
        <taxon>eudicotyledons</taxon>
        <taxon>Gunneridae</taxon>
        <taxon>Pentapetalae</taxon>
        <taxon>rosids</taxon>
        <taxon>fabids</taxon>
        <taxon>Fabales</taxon>
        <taxon>Fabaceae</taxon>
        <taxon>Papilionoideae</taxon>
        <taxon>50 kb inversion clade</taxon>
        <taxon>NPAAA clade</taxon>
        <taxon>Hologalegina</taxon>
        <taxon>IRL clade</taxon>
        <taxon>Trifolieae</taxon>
        <taxon>Medicago</taxon>
    </lineage>
</organism>
<sequence length="487" mass="55385">MPPKPSIPTPKDLDDAIQATNDNLHSAIQATHQHMDDRFQAADANLEAKLHQMQTRMENQDHLQATRHESLKSYLADLLTQHHQPTVSSNTAAPSSALTSTSQSRPQPTTVSSTNIPSPFSLQYLSSPAQSPLSTNTPLTSLSTPIFTSSHMPIFTQTTRLHTHSPNTQLHQQPYPTYTEFPQHSYNQIYQQQQQTRPFPIFPSQFSPFSSHNPSPPSFRTPKLELSMFDGTDPLEWLFQAEQFFTFYQIPVESRLPMSSFYMKGDALCWFKWMYQNRQLFDWTTFTRALELRFGPSTYANHQAELFKLRQSGSVSEYQAQFEKLGNRVVGLPAEALLNCFISGLIPDIRNEMAIQRPSSIAQAIGLAKLIEAKIKDSKPRFSKPFTPPPPPILHDPQLRLSPILPHPNPHKTLHLPLIHPNHKQQIPLNYLSNVSPKPNYKNAEPLAFVITVTRSSFPVTNAPPTNSYYSLLMRMMILRKYPRKPN</sequence>
<dbReference type="Proteomes" id="UP000265566">
    <property type="component" value="Chromosome 6"/>
</dbReference>
<accession>A0A396HEK7</accession>
<keyword evidence="3" id="KW-0560">Oxidoreductase</keyword>
<feature type="region of interest" description="Disordered" evidence="1">
    <location>
        <begin position="85"/>
        <end position="117"/>
    </location>
</feature>
<protein>
    <submittedName>
        <fullName evidence="3">Putative succinate dehydrogenase (Quinone)</fullName>
        <ecNumber evidence="3">1.3.5.1</ecNumber>
    </submittedName>
</protein>
<feature type="compositionally biased region" description="Low complexity" evidence="1">
    <location>
        <begin position="88"/>
        <end position="114"/>
    </location>
</feature>
<proteinExistence type="predicted"/>
<dbReference type="EMBL" id="PSQE01000006">
    <property type="protein sequence ID" value="RHN51749.1"/>
    <property type="molecule type" value="Genomic_DNA"/>
</dbReference>
<gene>
    <name evidence="3" type="ORF">MtrunA17_Chr6g0472381</name>
</gene>